<dbReference type="EMBL" id="JBBPBN010000006">
    <property type="protein sequence ID" value="KAK9034922.1"/>
    <property type="molecule type" value="Genomic_DNA"/>
</dbReference>
<gene>
    <name evidence="2" type="ORF">V6N11_076974</name>
</gene>
<keyword evidence="3" id="KW-1185">Reference proteome</keyword>
<feature type="compositionally biased region" description="Low complexity" evidence="1">
    <location>
        <begin position="12"/>
        <end position="28"/>
    </location>
</feature>
<reference evidence="2 3" key="1">
    <citation type="journal article" date="2024" name="G3 (Bethesda)">
        <title>Genome assembly of Hibiscus sabdariffa L. provides insights into metabolisms of medicinal natural products.</title>
        <authorList>
            <person name="Kim T."/>
        </authorList>
    </citation>
    <scope>NUCLEOTIDE SEQUENCE [LARGE SCALE GENOMIC DNA]</scope>
    <source>
        <strain evidence="2">TK-2024</strain>
        <tissue evidence="2">Old leaves</tissue>
    </source>
</reference>
<protein>
    <submittedName>
        <fullName evidence="2">Uncharacterized protein</fullName>
    </submittedName>
</protein>
<feature type="compositionally biased region" description="Basic and acidic residues" evidence="1">
    <location>
        <begin position="42"/>
        <end position="53"/>
    </location>
</feature>
<accession>A0ABR2TC07</accession>
<comment type="caution">
    <text evidence="2">The sequence shown here is derived from an EMBL/GenBank/DDBJ whole genome shotgun (WGS) entry which is preliminary data.</text>
</comment>
<proteinExistence type="predicted"/>
<feature type="compositionally biased region" description="Polar residues" evidence="1">
    <location>
        <begin position="70"/>
        <end position="82"/>
    </location>
</feature>
<evidence type="ECO:0000256" key="1">
    <source>
        <dbReference type="SAM" id="MobiDB-lite"/>
    </source>
</evidence>
<feature type="region of interest" description="Disordered" evidence="1">
    <location>
        <begin position="1"/>
        <end position="28"/>
    </location>
</feature>
<dbReference type="Proteomes" id="UP001396334">
    <property type="component" value="Unassembled WGS sequence"/>
</dbReference>
<evidence type="ECO:0000313" key="3">
    <source>
        <dbReference type="Proteomes" id="UP001396334"/>
    </source>
</evidence>
<organism evidence="2 3">
    <name type="scientific">Hibiscus sabdariffa</name>
    <name type="common">roselle</name>
    <dbReference type="NCBI Taxonomy" id="183260"/>
    <lineage>
        <taxon>Eukaryota</taxon>
        <taxon>Viridiplantae</taxon>
        <taxon>Streptophyta</taxon>
        <taxon>Embryophyta</taxon>
        <taxon>Tracheophyta</taxon>
        <taxon>Spermatophyta</taxon>
        <taxon>Magnoliopsida</taxon>
        <taxon>eudicotyledons</taxon>
        <taxon>Gunneridae</taxon>
        <taxon>Pentapetalae</taxon>
        <taxon>rosids</taxon>
        <taxon>malvids</taxon>
        <taxon>Malvales</taxon>
        <taxon>Malvaceae</taxon>
        <taxon>Malvoideae</taxon>
        <taxon>Hibiscus</taxon>
    </lineage>
</organism>
<evidence type="ECO:0000313" key="2">
    <source>
        <dbReference type="EMBL" id="KAK9034922.1"/>
    </source>
</evidence>
<feature type="region of interest" description="Disordered" evidence="1">
    <location>
        <begin position="41"/>
        <end position="94"/>
    </location>
</feature>
<sequence>MSFFKAVNNEASSSTSAKFLSSSNMSSSMFESGPIHIVSVTDKQDVTSDHRDSSPMSVGLAHSNRVGIDQLSSDPVCSSQANSEHEDSAQPDIA</sequence>
<name>A0ABR2TC07_9ROSI</name>